<dbReference type="EMBL" id="JAKZBV010000001">
    <property type="protein sequence ID" value="MCH6470126.1"/>
    <property type="molecule type" value="Genomic_DNA"/>
</dbReference>
<protein>
    <submittedName>
        <fullName evidence="1">Uncharacterized protein</fullName>
    </submittedName>
</protein>
<name>A0ABS9U0K0_9MICC</name>
<gene>
    <name evidence="1" type="ORF">L0M17_09070</name>
</gene>
<evidence type="ECO:0000313" key="1">
    <source>
        <dbReference type="EMBL" id="MCH6470126.1"/>
    </source>
</evidence>
<proteinExistence type="predicted"/>
<dbReference type="RefSeq" id="WP_241053643.1">
    <property type="nucleotide sequence ID" value="NZ_JAKZBV010000001.1"/>
</dbReference>
<reference evidence="1 2" key="1">
    <citation type="submission" date="2022-03" db="EMBL/GenBank/DDBJ databases">
        <title>Sinomonas sp. isolated from a soil.</title>
        <authorList>
            <person name="Han J."/>
            <person name="Kim D.-U."/>
        </authorList>
    </citation>
    <scope>NUCLEOTIDE SEQUENCE [LARGE SCALE GENOMIC DNA]</scope>
    <source>
        <strain evidence="1 2">5-5</strain>
    </source>
</reference>
<comment type="caution">
    <text evidence="1">The sequence shown here is derived from an EMBL/GenBank/DDBJ whole genome shotgun (WGS) entry which is preliminary data.</text>
</comment>
<dbReference type="Proteomes" id="UP001202922">
    <property type="component" value="Unassembled WGS sequence"/>
</dbReference>
<organism evidence="1 2">
    <name type="scientific">Sinomonas terrae</name>
    <dbReference type="NCBI Taxonomy" id="2908838"/>
    <lineage>
        <taxon>Bacteria</taxon>
        <taxon>Bacillati</taxon>
        <taxon>Actinomycetota</taxon>
        <taxon>Actinomycetes</taxon>
        <taxon>Micrococcales</taxon>
        <taxon>Micrococcaceae</taxon>
        <taxon>Sinomonas</taxon>
    </lineage>
</organism>
<keyword evidence="2" id="KW-1185">Reference proteome</keyword>
<accession>A0ABS9U0K0</accession>
<sequence>MAFVSIHTMDGDPEELLHRKEAAIDPVVDEFATACGALLSITGGASEPRGCSAPSLQRRT</sequence>
<evidence type="ECO:0000313" key="2">
    <source>
        <dbReference type="Proteomes" id="UP001202922"/>
    </source>
</evidence>